<accession>A0AAN9NQQ7</accession>
<dbReference type="AlphaFoldDB" id="A0AAN9NQQ7"/>
<evidence type="ECO:0000313" key="1">
    <source>
        <dbReference type="EMBL" id="KAK7374078.1"/>
    </source>
</evidence>
<proteinExistence type="predicted"/>
<sequence length="84" mass="9746">MLSFPWLWCQLELVAWSSLRLSLGGGMGAACSSILIRVNSWESLLPPISGVTTTFFLKRLLDFERAMEIAKLYQMWDWDFLLMR</sequence>
<comment type="caution">
    <text evidence="1">The sequence shown here is derived from an EMBL/GenBank/DDBJ whole genome shotgun (WGS) entry which is preliminary data.</text>
</comment>
<keyword evidence="2" id="KW-1185">Reference proteome</keyword>
<protein>
    <submittedName>
        <fullName evidence="1">Uncharacterized protein</fullName>
    </submittedName>
</protein>
<dbReference type="EMBL" id="JAYMYR010000003">
    <property type="protein sequence ID" value="KAK7374078.1"/>
    <property type="molecule type" value="Genomic_DNA"/>
</dbReference>
<evidence type="ECO:0000313" key="2">
    <source>
        <dbReference type="Proteomes" id="UP001374584"/>
    </source>
</evidence>
<name>A0AAN9NQQ7_PHACN</name>
<reference evidence="1 2" key="1">
    <citation type="submission" date="2024-01" db="EMBL/GenBank/DDBJ databases">
        <title>The genomes of 5 underutilized Papilionoideae crops provide insights into root nodulation and disease resistanc.</title>
        <authorList>
            <person name="Jiang F."/>
        </authorList>
    </citation>
    <scope>NUCLEOTIDE SEQUENCE [LARGE SCALE GENOMIC DNA]</scope>
    <source>
        <strain evidence="1">JINMINGXINNONG_FW02</strain>
        <tissue evidence="1">Leaves</tissue>
    </source>
</reference>
<organism evidence="1 2">
    <name type="scientific">Phaseolus coccineus</name>
    <name type="common">Scarlet runner bean</name>
    <name type="synonym">Phaseolus multiflorus</name>
    <dbReference type="NCBI Taxonomy" id="3886"/>
    <lineage>
        <taxon>Eukaryota</taxon>
        <taxon>Viridiplantae</taxon>
        <taxon>Streptophyta</taxon>
        <taxon>Embryophyta</taxon>
        <taxon>Tracheophyta</taxon>
        <taxon>Spermatophyta</taxon>
        <taxon>Magnoliopsida</taxon>
        <taxon>eudicotyledons</taxon>
        <taxon>Gunneridae</taxon>
        <taxon>Pentapetalae</taxon>
        <taxon>rosids</taxon>
        <taxon>fabids</taxon>
        <taxon>Fabales</taxon>
        <taxon>Fabaceae</taxon>
        <taxon>Papilionoideae</taxon>
        <taxon>50 kb inversion clade</taxon>
        <taxon>NPAAA clade</taxon>
        <taxon>indigoferoid/millettioid clade</taxon>
        <taxon>Phaseoleae</taxon>
        <taxon>Phaseolus</taxon>
    </lineage>
</organism>
<gene>
    <name evidence="1" type="ORF">VNO80_07504</name>
</gene>
<dbReference type="Proteomes" id="UP001374584">
    <property type="component" value="Unassembled WGS sequence"/>
</dbReference>